<evidence type="ECO:0000313" key="1">
    <source>
        <dbReference type="EMBL" id="SVD65439.1"/>
    </source>
</evidence>
<accession>A0A382X3L7</accession>
<reference evidence="1" key="1">
    <citation type="submission" date="2018-05" db="EMBL/GenBank/DDBJ databases">
        <authorList>
            <person name="Lanie J.A."/>
            <person name="Ng W.-L."/>
            <person name="Kazmierczak K.M."/>
            <person name="Andrzejewski T.M."/>
            <person name="Davidsen T.M."/>
            <person name="Wayne K.J."/>
            <person name="Tettelin H."/>
            <person name="Glass J.I."/>
            <person name="Rusch D."/>
            <person name="Podicherti R."/>
            <person name="Tsui H.-C.T."/>
            <person name="Winkler M.E."/>
        </authorList>
    </citation>
    <scope>NUCLEOTIDE SEQUENCE</scope>
</reference>
<organism evidence="1">
    <name type="scientific">marine metagenome</name>
    <dbReference type="NCBI Taxonomy" id="408172"/>
    <lineage>
        <taxon>unclassified sequences</taxon>
        <taxon>metagenomes</taxon>
        <taxon>ecological metagenomes</taxon>
    </lineage>
</organism>
<gene>
    <name evidence="1" type="ORF">METZ01_LOCUS418293</name>
</gene>
<feature type="non-terminal residue" evidence="1">
    <location>
        <position position="29"/>
    </location>
</feature>
<protein>
    <submittedName>
        <fullName evidence="1">Uncharacterized protein</fullName>
    </submittedName>
</protein>
<dbReference type="EMBL" id="UINC01164535">
    <property type="protein sequence ID" value="SVD65439.1"/>
    <property type="molecule type" value="Genomic_DNA"/>
</dbReference>
<dbReference type="AlphaFoldDB" id="A0A382X3L7"/>
<name>A0A382X3L7_9ZZZZ</name>
<proteinExistence type="predicted"/>
<sequence length="29" mass="3101">MLALGPVVMMAGFFTWPIGDDEFGQAALD</sequence>